<dbReference type="InterPro" id="IPR017039">
    <property type="entry name" value="Virul_fac_BrkB"/>
</dbReference>
<comment type="caution">
    <text evidence="7">The sequence shown here is derived from an EMBL/GenBank/DDBJ whole genome shotgun (WGS) entry which is preliminary data.</text>
</comment>
<feature type="transmembrane region" description="Helical" evidence="6">
    <location>
        <begin position="54"/>
        <end position="79"/>
    </location>
</feature>
<dbReference type="EMBL" id="QCYK01000003">
    <property type="protein sequence ID" value="PUZ22875.1"/>
    <property type="molecule type" value="Genomic_DNA"/>
</dbReference>
<dbReference type="PIRSF" id="PIRSF035875">
    <property type="entry name" value="RNase_BN"/>
    <property type="match status" value="1"/>
</dbReference>
<feature type="transmembrane region" description="Helical" evidence="6">
    <location>
        <begin position="120"/>
        <end position="144"/>
    </location>
</feature>
<dbReference type="RefSeq" id="WP_108688619.1">
    <property type="nucleotide sequence ID" value="NZ_QCYK01000003.1"/>
</dbReference>
<feature type="transmembrane region" description="Helical" evidence="6">
    <location>
        <begin position="165"/>
        <end position="191"/>
    </location>
</feature>
<sequence>MTKTGSLFRNFHPLRWVKRSSQRLFLRGFEGSSLYDTVKFFGTQTRNRSLNSRAAAISFNFLMSIPPFCIFLFTLVPLLPLRNVEKTLYELAADITPNYNTFKIVQGMIHDFMYTQHNGLLSISFLVGFFYSSNAVMGILVSFSKDLPGFRQRKWYQHRLMALRLTFFLVILFIIMLALLVMQGALLRYVLEYLHIGNARVRIVINIARWVIIVLLFFSIIALLYHFGPAVEKRWRYITPGAMLATTFMILVTLGFGWYVNHFNNYNRIYGSIGTVMILMLYIFLNSFVLLVGFELNAAIRVLKEMRNITKAGQMEVNEGAGAR</sequence>
<proteinExistence type="predicted"/>
<feature type="transmembrane region" description="Helical" evidence="6">
    <location>
        <begin position="272"/>
        <end position="294"/>
    </location>
</feature>
<dbReference type="Proteomes" id="UP000244450">
    <property type="component" value="Unassembled WGS sequence"/>
</dbReference>
<keyword evidence="2" id="KW-1003">Cell membrane</keyword>
<dbReference type="NCBIfam" id="TIGR00765">
    <property type="entry name" value="yihY_not_rbn"/>
    <property type="match status" value="1"/>
</dbReference>
<keyword evidence="3 6" id="KW-0812">Transmembrane</keyword>
<evidence type="ECO:0000256" key="5">
    <source>
        <dbReference type="ARBA" id="ARBA00023136"/>
    </source>
</evidence>
<dbReference type="OrthoDB" id="977385at2"/>
<feature type="transmembrane region" description="Helical" evidence="6">
    <location>
        <begin position="237"/>
        <end position="260"/>
    </location>
</feature>
<accession>A0A2T7BCR7</accession>
<evidence type="ECO:0000256" key="4">
    <source>
        <dbReference type="ARBA" id="ARBA00022989"/>
    </source>
</evidence>
<evidence type="ECO:0000313" key="7">
    <source>
        <dbReference type="EMBL" id="PUZ22875.1"/>
    </source>
</evidence>
<dbReference type="PANTHER" id="PTHR30213">
    <property type="entry name" value="INNER MEMBRANE PROTEIN YHJD"/>
    <property type="match status" value="1"/>
</dbReference>
<evidence type="ECO:0000313" key="8">
    <source>
        <dbReference type="Proteomes" id="UP000244450"/>
    </source>
</evidence>
<keyword evidence="4 6" id="KW-1133">Transmembrane helix</keyword>
<dbReference type="PANTHER" id="PTHR30213:SF0">
    <property type="entry name" value="UPF0761 MEMBRANE PROTEIN YIHY"/>
    <property type="match status" value="1"/>
</dbReference>
<dbReference type="Pfam" id="PF03631">
    <property type="entry name" value="Virul_fac_BrkB"/>
    <property type="match status" value="1"/>
</dbReference>
<keyword evidence="5 6" id="KW-0472">Membrane</keyword>
<evidence type="ECO:0000256" key="3">
    <source>
        <dbReference type="ARBA" id="ARBA00022692"/>
    </source>
</evidence>
<feature type="transmembrane region" description="Helical" evidence="6">
    <location>
        <begin position="203"/>
        <end position="225"/>
    </location>
</feature>
<evidence type="ECO:0000256" key="2">
    <source>
        <dbReference type="ARBA" id="ARBA00022475"/>
    </source>
</evidence>
<keyword evidence="8" id="KW-1185">Reference proteome</keyword>
<name>A0A2T7BCR7_9BACT</name>
<evidence type="ECO:0000256" key="1">
    <source>
        <dbReference type="ARBA" id="ARBA00004651"/>
    </source>
</evidence>
<gene>
    <name evidence="7" type="ORF">DCC81_20865</name>
</gene>
<protein>
    <submittedName>
        <fullName evidence="7">YihY/virulence factor BrkB family protein</fullName>
    </submittedName>
</protein>
<reference evidence="7 8" key="1">
    <citation type="submission" date="2018-04" db="EMBL/GenBank/DDBJ databases">
        <title>Chitinophaga fuyangensis sp. nov., isolated from soil in a chemical factory.</title>
        <authorList>
            <person name="Chen K."/>
        </authorList>
    </citation>
    <scope>NUCLEOTIDE SEQUENCE [LARGE SCALE GENOMIC DNA]</scope>
    <source>
        <strain evidence="7 8">LY-1</strain>
    </source>
</reference>
<comment type="subcellular location">
    <subcellularLocation>
        <location evidence="1">Cell membrane</location>
        <topology evidence="1">Multi-pass membrane protein</topology>
    </subcellularLocation>
</comment>
<organism evidence="7 8">
    <name type="scientific">Chitinophaga parva</name>
    <dbReference type="NCBI Taxonomy" id="2169414"/>
    <lineage>
        <taxon>Bacteria</taxon>
        <taxon>Pseudomonadati</taxon>
        <taxon>Bacteroidota</taxon>
        <taxon>Chitinophagia</taxon>
        <taxon>Chitinophagales</taxon>
        <taxon>Chitinophagaceae</taxon>
        <taxon>Chitinophaga</taxon>
    </lineage>
</organism>
<dbReference type="GO" id="GO:0005886">
    <property type="term" value="C:plasma membrane"/>
    <property type="evidence" value="ECO:0007669"/>
    <property type="project" value="UniProtKB-SubCell"/>
</dbReference>
<dbReference type="AlphaFoldDB" id="A0A2T7BCR7"/>
<evidence type="ECO:0000256" key="6">
    <source>
        <dbReference type="SAM" id="Phobius"/>
    </source>
</evidence>